<reference evidence="1 2" key="1">
    <citation type="submission" date="2019-07" db="EMBL/GenBank/DDBJ databases">
        <title>Annotation for the trematode Paragonimus westermani.</title>
        <authorList>
            <person name="Choi Y.-J."/>
        </authorList>
    </citation>
    <scope>NUCLEOTIDE SEQUENCE [LARGE SCALE GENOMIC DNA]</scope>
    <source>
        <strain evidence="1">180907_Pwestermani</strain>
    </source>
</reference>
<comment type="caution">
    <text evidence="1">The sequence shown here is derived from an EMBL/GenBank/DDBJ whole genome shotgun (WGS) entry which is preliminary data.</text>
</comment>
<keyword evidence="2" id="KW-1185">Reference proteome</keyword>
<evidence type="ECO:0000313" key="1">
    <source>
        <dbReference type="EMBL" id="KAF8563231.1"/>
    </source>
</evidence>
<accession>A0A8T0D961</accession>
<gene>
    <name evidence="1" type="ORF">P879_11797</name>
</gene>
<dbReference type="Proteomes" id="UP000699462">
    <property type="component" value="Unassembled WGS sequence"/>
</dbReference>
<sequence>MKNGTLAIWDEKYEDPESPEFQNLSKQLCTNTRDAMPEYLSLRQGWLSCIMRRVLNGNPIESEVDIELDSDQLEEQEIDVNCSTFEVLMNYLVKK</sequence>
<dbReference type="EMBL" id="JTDF01013268">
    <property type="protein sequence ID" value="KAF8563231.1"/>
    <property type="molecule type" value="Genomic_DNA"/>
</dbReference>
<evidence type="ECO:0000313" key="2">
    <source>
        <dbReference type="Proteomes" id="UP000699462"/>
    </source>
</evidence>
<protein>
    <submittedName>
        <fullName evidence="1">Uncharacterized protein</fullName>
    </submittedName>
</protein>
<name>A0A8T0D961_9TREM</name>
<proteinExistence type="predicted"/>
<dbReference type="AlphaFoldDB" id="A0A8T0D961"/>
<organism evidence="1 2">
    <name type="scientific">Paragonimus westermani</name>
    <dbReference type="NCBI Taxonomy" id="34504"/>
    <lineage>
        <taxon>Eukaryota</taxon>
        <taxon>Metazoa</taxon>
        <taxon>Spiralia</taxon>
        <taxon>Lophotrochozoa</taxon>
        <taxon>Platyhelminthes</taxon>
        <taxon>Trematoda</taxon>
        <taxon>Digenea</taxon>
        <taxon>Plagiorchiida</taxon>
        <taxon>Troglotremata</taxon>
        <taxon>Troglotrematidae</taxon>
        <taxon>Paragonimus</taxon>
    </lineage>
</organism>
<dbReference type="OrthoDB" id="10406666at2759"/>